<evidence type="ECO:0000313" key="1">
    <source>
        <dbReference type="EMBL" id="NID05088.1"/>
    </source>
</evidence>
<gene>
    <name evidence="1" type="ORF">HBF26_09335</name>
</gene>
<protein>
    <recommendedName>
        <fullName evidence="3">Co-chaperone DjlA N-terminal domain-containing protein</fullName>
    </recommendedName>
</protein>
<reference evidence="1 2" key="1">
    <citation type="journal article" date="2011" name="Curr. Microbiol.">
        <title>Luteibacter jiangsuensis sp. nov.: a methamidophos-degrading bacterium isolated from a methamidophos-manufacturing factory.</title>
        <authorList>
            <person name="Wang L."/>
            <person name="Wang G.L."/>
            <person name="Li S.P."/>
            <person name="Jiang J.D."/>
        </authorList>
    </citation>
    <scope>NUCLEOTIDE SEQUENCE [LARGE SCALE GENOMIC DNA]</scope>
    <source>
        <strain evidence="1 2">CGMCC 1.10133</strain>
    </source>
</reference>
<organism evidence="1 2">
    <name type="scientific">Luteibacter jiangsuensis</name>
    <dbReference type="NCBI Taxonomy" id="637577"/>
    <lineage>
        <taxon>Bacteria</taxon>
        <taxon>Pseudomonadati</taxon>
        <taxon>Pseudomonadota</taxon>
        <taxon>Gammaproteobacteria</taxon>
        <taxon>Lysobacterales</taxon>
        <taxon>Rhodanobacteraceae</taxon>
        <taxon>Luteibacter</taxon>
    </lineage>
</organism>
<dbReference type="RefSeq" id="WP_167125263.1">
    <property type="nucleotide sequence ID" value="NZ_JAAQQR010000003.1"/>
</dbReference>
<keyword evidence="2" id="KW-1185">Reference proteome</keyword>
<accession>A0ABX0Q402</accession>
<sequence length="140" mass="15801">MLDYDQLKLFFQVVVGVIFDPRHIEGDANPIRVLGRMEKESRALAAKGLRLGISDAISMLRDERPETIAALSAKLEEAGAPSIEMIRAYLSKKWAAIVKHGSIETDEQFYLVRELVDDPGLTSADRDRLNHMLDVYEAMR</sequence>
<comment type="caution">
    <text evidence="1">The sequence shown here is derived from an EMBL/GenBank/DDBJ whole genome shotgun (WGS) entry which is preliminary data.</text>
</comment>
<evidence type="ECO:0000313" key="2">
    <source>
        <dbReference type="Proteomes" id="UP001429601"/>
    </source>
</evidence>
<dbReference type="EMBL" id="JAAQQR010000003">
    <property type="protein sequence ID" value="NID05088.1"/>
    <property type="molecule type" value="Genomic_DNA"/>
</dbReference>
<proteinExistence type="predicted"/>
<name>A0ABX0Q402_9GAMM</name>
<dbReference type="Proteomes" id="UP001429601">
    <property type="component" value="Unassembled WGS sequence"/>
</dbReference>
<evidence type="ECO:0008006" key="3">
    <source>
        <dbReference type="Google" id="ProtNLM"/>
    </source>
</evidence>